<feature type="compositionally biased region" description="Polar residues" evidence="1">
    <location>
        <begin position="93"/>
        <end position="111"/>
    </location>
</feature>
<accession>B7QKL6</accession>
<dbReference type="EMBL" id="DS961171">
    <property type="protein sequence ID" value="EEC19388.1"/>
    <property type="molecule type" value="Genomic_DNA"/>
</dbReference>
<dbReference type="OrthoDB" id="10048604at2759"/>
<feature type="region of interest" description="Disordered" evidence="1">
    <location>
        <begin position="93"/>
        <end position="122"/>
    </location>
</feature>
<dbReference type="VEuPathDB" id="VectorBase:ISCI014167"/>
<evidence type="ECO:0000256" key="1">
    <source>
        <dbReference type="SAM" id="MobiDB-lite"/>
    </source>
</evidence>
<feature type="region of interest" description="Disordered" evidence="1">
    <location>
        <begin position="54"/>
        <end position="74"/>
    </location>
</feature>
<dbReference type="VEuPathDB" id="VectorBase:ISCP_028905"/>
<dbReference type="Proteomes" id="UP000001555">
    <property type="component" value="Unassembled WGS sequence"/>
</dbReference>
<gene>
    <name evidence="2" type="ORF">IscW_ISCW014167</name>
</gene>
<dbReference type="EnsemblMetazoa" id="ISCW014167-RA">
    <property type="protein sequence ID" value="ISCW014167-PA"/>
    <property type="gene ID" value="ISCW014167"/>
</dbReference>
<organism>
    <name type="scientific">Ixodes scapularis</name>
    <name type="common">Black-legged tick</name>
    <name type="synonym">Deer tick</name>
    <dbReference type="NCBI Taxonomy" id="6945"/>
    <lineage>
        <taxon>Eukaryota</taxon>
        <taxon>Metazoa</taxon>
        <taxon>Ecdysozoa</taxon>
        <taxon>Arthropoda</taxon>
        <taxon>Chelicerata</taxon>
        <taxon>Arachnida</taxon>
        <taxon>Acari</taxon>
        <taxon>Parasitiformes</taxon>
        <taxon>Ixodida</taxon>
        <taxon>Ixodoidea</taxon>
        <taxon>Ixodidae</taxon>
        <taxon>Ixodinae</taxon>
        <taxon>Ixodes</taxon>
    </lineage>
</organism>
<protein>
    <submittedName>
        <fullName evidence="2 3">Uncharacterized protein</fullName>
    </submittedName>
</protein>
<dbReference type="EMBL" id="ABJB010616312">
    <property type="status" value="NOT_ANNOTATED_CDS"/>
    <property type="molecule type" value="Genomic_DNA"/>
</dbReference>
<feature type="region of interest" description="Disordered" evidence="1">
    <location>
        <begin position="1"/>
        <end position="26"/>
    </location>
</feature>
<dbReference type="HOGENOM" id="CLU_2029281_0_0_1"/>
<dbReference type="VEuPathDB" id="VectorBase:ISCW014167"/>
<reference evidence="3" key="2">
    <citation type="submission" date="2020-05" db="UniProtKB">
        <authorList>
            <consortium name="EnsemblMetazoa"/>
        </authorList>
    </citation>
    <scope>IDENTIFICATION</scope>
    <source>
        <strain evidence="3">wikel</strain>
    </source>
</reference>
<dbReference type="InParanoid" id="B7QKL6"/>
<proteinExistence type="predicted"/>
<reference evidence="2 4" key="1">
    <citation type="submission" date="2008-03" db="EMBL/GenBank/DDBJ databases">
        <title>Annotation of Ixodes scapularis.</title>
        <authorList>
            <consortium name="Ixodes scapularis Genome Project Consortium"/>
            <person name="Caler E."/>
            <person name="Hannick L.I."/>
            <person name="Bidwell S."/>
            <person name="Joardar V."/>
            <person name="Thiagarajan M."/>
            <person name="Amedeo P."/>
            <person name="Galinsky K.J."/>
            <person name="Schobel S."/>
            <person name="Inman J."/>
            <person name="Hostetler J."/>
            <person name="Miller J."/>
            <person name="Hammond M."/>
            <person name="Megy K."/>
            <person name="Lawson D."/>
            <person name="Kodira C."/>
            <person name="Sutton G."/>
            <person name="Meyer J."/>
            <person name="Hill C.A."/>
            <person name="Birren B."/>
            <person name="Nene V."/>
            <person name="Collins F."/>
            <person name="Alarcon-Chaidez F."/>
            <person name="Wikel S."/>
            <person name="Strausberg R."/>
        </authorList>
    </citation>
    <scope>NUCLEOTIDE SEQUENCE [LARGE SCALE GENOMIC DNA]</scope>
    <source>
        <strain evidence="4">Wikel</strain>
        <strain evidence="2">Wikel colony</strain>
    </source>
</reference>
<evidence type="ECO:0000313" key="4">
    <source>
        <dbReference type="Proteomes" id="UP000001555"/>
    </source>
</evidence>
<feature type="compositionally biased region" description="Low complexity" evidence="1">
    <location>
        <begin position="64"/>
        <end position="74"/>
    </location>
</feature>
<dbReference type="AlphaFoldDB" id="B7QKL6"/>
<sequence>MQDPSWEVRPVPPCTTTVVQPPPLGAGTVRGPLMVAVDSGNRHQAPPHVTLHTPFTPNAGLVGHGTSSVTDGTSTTLASGVVPSPYNCMATSNLLSPTHSATPTNHNTSPRPSILRKRTFEG</sequence>
<dbReference type="PaxDb" id="6945-B7QKL6"/>
<evidence type="ECO:0000313" key="3">
    <source>
        <dbReference type="EnsemblMetazoa" id="ISCW014167-PA"/>
    </source>
</evidence>
<name>B7QKL6_IXOSC</name>
<evidence type="ECO:0000313" key="2">
    <source>
        <dbReference type="EMBL" id="EEC19388.1"/>
    </source>
</evidence>
<keyword evidence="4" id="KW-1185">Reference proteome</keyword>